<dbReference type="PROSITE" id="PS50969">
    <property type="entry name" value="FCP1"/>
    <property type="match status" value="1"/>
</dbReference>
<protein>
    <recommendedName>
        <fullName evidence="1">Mitochondrial import inner membrane translocase subunit TIM50</fullName>
    </recommendedName>
</protein>
<evidence type="ECO:0000313" key="3">
    <source>
        <dbReference type="EMBL" id="KAK1770647.1"/>
    </source>
</evidence>
<dbReference type="SMART" id="SM00577">
    <property type="entry name" value="CPDc"/>
    <property type="match status" value="1"/>
</dbReference>
<comment type="similarity">
    <text evidence="1">Belongs to the TIM50 family.</text>
</comment>
<keyword evidence="4" id="KW-1185">Reference proteome</keyword>
<dbReference type="InterPro" id="IPR004274">
    <property type="entry name" value="FCP1_dom"/>
</dbReference>
<evidence type="ECO:0000313" key="4">
    <source>
        <dbReference type="Proteomes" id="UP001244011"/>
    </source>
</evidence>
<keyword evidence="1" id="KW-0496">Mitochondrion</keyword>
<sequence length="198" mass="21309">MLVVMDLNGTLLHRPNKRNPSRFVARPHARAFLTYCIDTFHVVIWSSAREANVAAMCADLLSPAQRSRVLAVWGRSRFGLCPADFNRRVQCYKRLTSVWADPAVAAAHPTGGAWDQGNTVLVDDSAEKARSEPFNAVQIPEFVGGGGGDGAAAAAAAGEAGSGDADDALILPRVHDYLNTLACQQDISMYIRANPFRA</sequence>
<dbReference type="Gene3D" id="3.40.50.1000">
    <property type="entry name" value="HAD superfamily/HAD-like"/>
    <property type="match status" value="1"/>
</dbReference>
<name>A0AAJ0C8G0_9PEZI</name>
<dbReference type="GO" id="GO:0015031">
    <property type="term" value="P:protein transport"/>
    <property type="evidence" value="ECO:0007669"/>
    <property type="project" value="UniProtKB-KW"/>
</dbReference>
<dbReference type="RefSeq" id="XP_060286860.1">
    <property type="nucleotide sequence ID" value="XM_060427084.1"/>
</dbReference>
<keyword evidence="1" id="KW-0653">Protein transport</keyword>
<dbReference type="Proteomes" id="UP001244011">
    <property type="component" value="Unassembled WGS sequence"/>
</dbReference>
<dbReference type="PANTHER" id="PTHR12210">
    <property type="entry name" value="DULLARD PROTEIN PHOSPHATASE"/>
    <property type="match status" value="1"/>
</dbReference>
<dbReference type="GO" id="GO:0005744">
    <property type="term" value="C:TIM23 mitochondrial import inner membrane translocase complex"/>
    <property type="evidence" value="ECO:0007669"/>
    <property type="project" value="UniProtKB-UniRule"/>
</dbReference>
<feature type="domain" description="FCP1 homology" evidence="2">
    <location>
        <begin position="1"/>
        <end position="181"/>
    </location>
</feature>
<comment type="function">
    <text evidence="1">Essential component of the TIM23 complex, a complex that mediates the translocation of transit peptide-containing proteins across the mitochondrial inner membrane.</text>
</comment>
<accession>A0AAJ0C8G0</accession>
<dbReference type="SUPFAM" id="SSF56784">
    <property type="entry name" value="HAD-like"/>
    <property type="match status" value="1"/>
</dbReference>
<dbReference type="InterPro" id="IPR023214">
    <property type="entry name" value="HAD_sf"/>
</dbReference>
<evidence type="ECO:0000259" key="2">
    <source>
        <dbReference type="PROSITE" id="PS50969"/>
    </source>
</evidence>
<dbReference type="InterPro" id="IPR050365">
    <property type="entry name" value="TIM50"/>
</dbReference>
<keyword evidence="1" id="KW-0809">Transit peptide</keyword>
<organism evidence="3 4">
    <name type="scientific">Phialemonium atrogriseum</name>
    <dbReference type="NCBI Taxonomy" id="1093897"/>
    <lineage>
        <taxon>Eukaryota</taxon>
        <taxon>Fungi</taxon>
        <taxon>Dikarya</taxon>
        <taxon>Ascomycota</taxon>
        <taxon>Pezizomycotina</taxon>
        <taxon>Sordariomycetes</taxon>
        <taxon>Sordariomycetidae</taxon>
        <taxon>Cephalothecales</taxon>
        <taxon>Cephalothecaceae</taxon>
        <taxon>Phialemonium</taxon>
    </lineage>
</organism>
<evidence type="ECO:0000256" key="1">
    <source>
        <dbReference type="RuleBase" id="RU365079"/>
    </source>
</evidence>
<gene>
    <name evidence="3" type="ORF">QBC33DRAFT_528796</name>
</gene>
<dbReference type="InterPro" id="IPR036412">
    <property type="entry name" value="HAD-like_sf"/>
</dbReference>
<dbReference type="AlphaFoldDB" id="A0AAJ0C8G0"/>
<keyword evidence="1" id="KW-0813">Transport</keyword>
<dbReference type="Pfam" id="PF03031">
    <property type="entry name" value="NIF"/>
    <property type="match status" value="1"/>
</dbReference>
<dbReference type="GeneID" id="85310271"/>
<comment type="subcellular location">
    <subcellularLocation>
        <location evidence="1">Mitochondrion inner membrane</location>
        <topology evidence="1">Single-pass membrane protein</topology>
    </subcellularLocation>
</comment>
<keyword evidence="1" id="KW-0811">Translocation</keyword>
<comment type="subunit">
    <text evidence="1">Component of the TIM23 complex.</text>
</comment>
<comment type="caution">
    <text evidence="3">The sequence shown here is derived from an EMBL/GenBank/DDBJ whole genome shotgun (WGS) entry which is preliminary data.</text>
</comment>
<dbReference type="EMBL" id="MU839000">
    <property type="protein sequence ID" value="KAK1770647.1"/>
    <property type="molecule type" value="Genomic_DNA"/>
</dbReference>
<proteinExistence type="inferred from homology"/>
<reference evidence="3" key="1">
    <citation type="submission" date="2023-06" db="EMBL/GenBank/DDBJ databases">
        <title>Genome-scale phylogeny and comparative genomics of the fungal order Sordariales.</title>
        <authorList>
            <consortium name="Lawrence Berkeley National Laboratory"/>
            <person name="Hensen N."/>
            <person name="Bonometti L."/>
            <person name="Westerberg I."/>
            <person name="Brannstrom I.O."/>
            <person name="Guillou S."/>
            <person name="Cros-Aarteil S."/>
            <person name="Calhoun S."/>
            <person name="Haridas S."/>
            <person name="Kuo A."/>
            <person name="Mondo S."/>
            <person name="Pangilinan J."/>
            <person name="Riley R."/>
            <person name="Labutti K."/>
            <person name="Andreopoulos B."/>
            <person name="Lipzen A."/>
            <person name="Chen C."/>
            <person name="Yanf M."/>
            <person name="Daum C."/>
            <person name="Ng V."/>
            <person name="Clum A."/>
            <person name="Steindorff A."/>
            <person name="Ohm R."/>
            <person name="Martin F."/>
            <person name="Silar P."/>
            <person name="Natvig D."/>
            <person name="Lalanne C."/>
            <person name="Gautier V."/>
            <person name="Ament-Velasquez S.L."/>
            <person name="Kruys A."/>
            <person name="Hutchinson M.I."/>
            <person name="Powell A.J."/>
            <person name="Barry K."/>
            <person name="Miller A.N."/>
            <person name="Grigoriev I.V."/>
            <person name="Debuchy R."/>
            <person name="Gladieux P."/>
            <person name="Thoren M.H."/>
            <person name="Johannesson H."/>
        </authorList>
    </citation>
    <scope>NUCLEOTIDE SEQUENCE</scope>
    <source>
        <strain evidence="3">8032-3</strain>
    </source>
</reference>